<name>A0A2D3FAI7_9CAUD</name>
<organism evidence="1 2">
    <name type="scientific">Salinibacter phage SRUTV-1</name>
    <dbReference type="NCBI Taxonomy" id="2684227"/>
    <lineage>
        <taxon>Viruses</taxon>
        <taxon>Duplodnaviria</taxon>
        <taxon>Heunggongvirae</taxon>
        <taxon>Uroviricota</taxon>
        <taxon>Caudoviricetes</taxon>
        <taxon>Kairosalinivirus</taxon>
        <taxon>Kairosalinivirus SRUTV1</taxon>
    </lineage>
</organism>
<dbReference type="Proteomes" id="UP000262103">
    <property type="component" value="Segment"/>
</dbReference>
<reference evidence="1 2" key="1">
    <citation type="journal article" date="2018" name="ISME J.">
        <title>Characterization of ecologically diverse viruses infecting co-occurring strains of cosmopolitan hyperhalophilic Bacteroidetes.</title>
        <authorList>
            <person name="Villamor J."/>
            <person name="Ramos-Barbero M.D."/>
            <person name="Gonzalez-Torres P."/>
            <person name="Gabaldon T."/>
            <person name="Rossello-Mora R."/>
            <person name="Meseguer I."/>
            <person name="Martinez-Garcia M."/>
            <person name="Santos F."/>
            <person name="Anton J."/>
        </authorList>
    </citation>
    <scope>NUCLEOTIDE SEQUENCE [LARGE SCALE GENOMIC DNA]</scope>
    <source>
        <strain evidence="1">SRUTV-1</strain>
    </source>
</reference>
<proteinExistence type="predicted"/>
<accession>A0A2D3FAI7</accession>
<protein>
    <recommendedName>
        <fullName evidence="3">Outer membrane protein beta-barrel domain-containing protein</fullName>
    </recommendedName>
</protein>
<evidence type="ECO:0000313" key="2">
    <source>
        <dbReference type="Proteomes" id="UP000262103"/>
    </source>
</evidence>
<dbReference type="KEGG" id="vg:40236426"/>
<evidence type="ECO:0008006" key="3">
    <source>
        <dbReference type="Google" id="ProtNLM"/>
    </source>
</evidence>
<dbReference type="RefSeq" id="YP_009639628.1">
    <property type="nucleotide sequence ID" value="NC_042353.1"/>
</dbReference>
<dbReference type="EMBL" id="MF629150">
    <property type="protein sequence ID" value="ATU47015.1"/>
    <property type="molecule type" value="Genomic_DNA"/>
</dbReference>
<dbReference type="GeneID" id="40236426"/>
<sequence>MNHHEKARSSFNTVFGAIAAAMLLVGLLSTCSVKAQDYDVRLGATFASEHYVEGDFNERNPGVFLSGYRTSGPVSVGAGVGVYDNSFSKASVTAAFRFRVAPSDWVSLGLDIGGVTGYSDIESEGMKSPAGLEPLVVPSIRVGPPEARFAVMNIGAAIGFGFTLNLTELR</sequence>
<evidence type="ECO:0000313" key="1">
    <source>
        <dbReference type="EMBL" id="ATU47015.1"/>
    </source>
</evidence>
<keyword evidence="2" id="KW-1185">Reference proteome</keyword>